<dbReference type="InterPro" id="IPR011990">
    <property type="entry name" value="TPR-like_helical_dom_sf"/>
</dbReference>
<dbReference type="Gene3D" id="3.40.50.300">
    <property type="entry name" value="P-loop containing nucleotide triphosphate hydrolases"/>
    <property type="match status" value="1"/>
</dbReference>
<dbReference type="SMART" id="SM01043">
    <property type="entry name" value="BTAD"/>
    <property type="match status" value="1"/>
</dbReference>
<keyword evidence="3" id="KW-1185">Reference proteome</keyword>
<reference evidence="2 3" key="1">
    <citation type="submission" date="2019-03" db="EMBL/GenBank/DDBJ databases">
        <title>Sequencing the genomes of 1000 actinobacteria strains.</title>
        <authorList>
            <person name="Klenk H.-P."/>
        </authorList>
    </citation>
    <scope>NUCLEOTIDE SEQUENCE [LARGE SCALE GENOMIC DNA]</scope>
    <source>
        <strain evidence="2 3">DSM 18936</strain>
    </source>
</reference>
<dbReference type="SUPFAM" id="SSF52540">
    <property type="entry name" value="P-loop containing nucleoside triphosphate hydrolases"/>
    <property type="match status" value="1"/>
</dbReference>
<dbReference type="PRINTS" id="PR00364">
    <property type="entry name" value="DISEASERSIST"/>
</dbReference>
<evidence type="ECO:0000259" key="1">
    <source>
        <dbReference type="SMART" id="SM01043"/>
    </source>
</evidence>
<proteinExistence type="predicted"/>
<dbReference type="Gene3D" id="1.25.40.10">
    <property type="entry name" value="Tetratricopeptide repeat domain"/>
    <property type="match status" value="1"/>
</dbReference>
<dbReference type="InterPro" id="IPR027417">
    <property type="entry name" value="P-loop_NTPase"/>
</dbReference>
<name>A0A4R7HYR0_9ACTN</name>
<feature type="domain" description="Bacterial transcriptional activator" evidence="1">
    <location>
        <begin position="833"/>
        <end position="976"/>
    </location>
</feature>
<dbReference type="InterPro" id="IPR005158">
    <property type="entry name" value="BTAD"/>
</dbReference>
<organism evidence="2 3">
    <name type="scientific">Ilumatobacter fluminis</name>
    <dbReference type="NCBI Taxonomy" id="467091"/>
    <lineage>
        <taxon>Bacteria</taxon>
        <taxon>Bacillati</taxon>
        <taxon>Actinomycetota</taxon>
        <taxon>Acidimicrobiia</taxon>
        <taxon>Acidimicrobiales</taxon>
        <taxon>Ilumatobacteraceae</taxon>
        <taxon>Ilumatobacter</taxon>
    </lineage>
</organism>
<evidence type="ECO:0000313" key="3">
    <source>
        <dbReference type="Proteomes" id="UP000294558"/>
    </source>
</evidence>
<evidence type="ECO:0000313" key="2">
    <source>
        <dbReference type="EMBL" id="TDT15376.1"/>
    </source>
</evidence>
<protein>
    <submittedName>
        <fullName evidence="2">Transcriptional activator</fullName>
    </submittedName>
</protein>
<sequence length="979" mass="105010">MRPRLVTALAERFEVRVVTVTGGGGYGKSTLLAHAIDENRLSPAGRDAWLRVIEHDRDPDHLLSGVFRSLTDPAAEPPSAVTIDDVLDAAWALAPERVAILLDDVHRIEPGAPSWSTIEMLIERLPTNASLVLAGRTRPAIPLTHLKSADRLITIDESDLAYTPAEAQHIAERLGANPAARVATWPALVTLQCREDARSGLDYLWEQVIDSLPTDRRELLAIAAQFSNINDKLLAAVAPSSGTTAGELVAGLPLVEPVDDSTFRLHDLWAEALVDAVDDDRRRDAACRAGEHLLDVGDLVAAAEAFALAGDREQLAEVVRRASIRPLGSALDTAEIMALLDLLPDELAEGASGELLRAARLFATQPELCIDAYRRALTLAEQAGNDEDAVIAHWRITQLAPAENPHELSISPGLQRLADDGHRMAKSACAMLRSNAAAVRGDTATALAEIDGYEIDDPDAARGSVSSRLLSLGRPELVNSHLDQVLADGVSDPFAGQAVWWRGEISPDLAWPIARELPQRYARRNMRVVQLALCSIVAQIGVSAGDLDGARPLIDQALDLGATAQPGDRLFAEAADVMWLAAAGHHERAVAAIARMESAIPVLPFPAWPYMTILAPIRALCDHLDDLDHIQLGPSMQQAVAAGAAWRAAMVDGDVGPARSLSWSQLDLLRVHVPPDMLVDLAIAASDPPVAHPALASLPDAAREVQRLAADAPEPVRSLARALGDTYRPRPSRPLHVTTFGRFAISTVGGDVLIGDRSRGKVRELASLLVLGGTVDRARLAEQMWPDLEPTRARENLRANLSHLQKALSVPGEPPYLEVTDQLLHLDPTLLVVDRDRFEAEYEAGALADRQSNPSTALAAYERAVAIVGGDYVPHLDVDEVRFDRIRLHSLELSAACRAAELLLAKGEPERSLELATSVLARDSISERAGRTAIGAYRAIGAAAGARQVAEQLVADLAEAGLDAEPETIAAAARVGVRV</sequence>
<dbReference type="EMBL" id="SOAU01000001">
    <property type="protein sequence ID" value="TDT15376.1"/>
    <property type="molecule type" value="Genomic_DNA"/>
</dbReference>
<gene>
    <name evidence="2" type="ORF">BDK89_0946</name>
</gene>
<accession>A0A4R7HYR0</accession>
<dbReference type="InterPro" id="IPR051677">
    <property type="entry name" value="AfsR-DnrI-RedD_regulator"/>
</dbReference>
<dbReference type="SUPFAM" id="SSF48452">
    <property type="entry name" value="TPR-like"/>
    <property type="match status" value="1"/>
</dbReference>
<comment type="caution">
    <text evidence="2">The sequence shown here is derived from an EMBL/GenBank/DDBJ whole genome shotgun (WGS) entry which is preliminary data.</text>
</comment>
<dbReference type="AlphaFoldDB" id="A0A4R7HYR0"/>
<dbReference type="Proteomes" id="UP000294558">
    <property type="component" value="Unassembled WGS sequence"/>
</dbReference>
<dbReference type="Gene3D" id="1.10.10.10">
    <property type="entry name" value="Winged helix-like DNA-binding domain superfamily/Winged helix DNA-binding domain"/>
    <property type="match status" value="1"/>
</dbReference>
<dbReference type="InterPro" id="IPR036388">
    <property type="entry name" value="WH-like_DNA-bd_sf"/>
</dbReference>
<dbReference type="Pfam" id="PF03704">
    <property type="entry name" value="BTAD"/>
    <property type="match status" value="1"/>
</dbReference>
<dbReference type="PANTHER" id="PTHR35807">
    <property type="entry name" value="TRANSCRIPTIONAL REGULATOR REDD-RELATED"/>
    <property type="match status" value="1"/>
</dbReference>